<feature type="domain" description="Symplekin/Pta1 N-terminal" evidence="4">
    <location>
        <begin position="94"/>
        <end position="306"/>
    </location>
</feature>
<evidence type="ECO:0000313" key="5">
    <source>
        <dbReference type="EMBL" id="NDJ92089.1"/>
    </source>
</evidence>
<dbReference type="GO" id="GO:0005847">
    <property type="term" value="C:mRNA cleavage and polyadenylation specificity factor complex"/>
    <property type="evidence" value="ECO:0007669"/>
    <property type="project" value="TreeGrafter"/>
</dbReference>
<dbReference type="Pfam" id="PF11935">
    <property type="entry name" value="SYMPK_PTA1_N"/>
    <property type="match status" value="1"/>
</dbReference>
<evidence type="ECO:0000256" key="1">
    <source>
        <dbReference type="ARBA" id="ARBA00004123"/>
    </source>
</evidence>
<dbReference type="EMBL" id="GHBP01000020">
    <property type="protein sequence ID" value="NDJ92089.1"/>
    <property type="molecule type" value="Transcribed_RNA"/>
</dbReference>
<dbReference type="InterPro" id="IPR021850">
    <property type="entry name" value="Symplekin/Pta1"/>
</dbReference>
<proteinExistence type="predicted"/>
<evidence type="ECO:0000256" key="2">
    <source>
        <dbReference type="ARBA" id="ARBA00022664"/>
    </source>
</evidence>
<keyword evidence="2" id="KW-0507">mRNA processing</keyword>
<reference evidence="5" key="1">
    <citation type="submission" date="2018-11" db="EMBL/GenBank/DDBJ databases">
        <title>Henneguya salminicola genome and transcriptome.</title>
        <authorList>
            <person name="Yahalomi D."/>
            <person name="Atkinson S.D."/>
            <person name="Neuhof M."/>
            <person name="Chang E.S."/>
            <person name="Philippe H."/>
            <person name="Cartwright P."/>
            <person name="Bartholomew J.L."/>
            <person name="Huchon D."/>
        </authorList>
    </citation>
    <scope>NUCLEOTIDE SEQUENCE</scope>
    <source>
        <strain evidence="5">Hz1</strain>
        <tissue evidence="5">Whole</tissue>
    </source>
</reference>
<dbReference type="Gene3D" id="1.25.10.10">
    <property type="entry name" value="Leucine-rich Repeat Variant"/>
    <property type="match status" value="1"/>
</dbReference>
<evidence type="ECO:0000256" key="3">
    <source>
        <dbReference type="ARBA" id="ARBA00023242"/>
    </source>
</evidence>
<protein>
    <submittedName>
        <fullName evidence="5">Symplekin (Trinotate prediction)</fullName>
    </submittedName>
</protein>
<keyword evidence="3" id="KW-0539">Nucleus</keyword>
<comment type="subcellular location">
    <subcellularLocation>
        <location evidence="1">Nucleus</location>
    </subcellularLocation>
</comment>
<sequence length="735" mass="85101">MDEIVDRIDNLLFTIENCDSYEQSSSFDQLCEVLVSNPSSITVYFKNLLRFFEIPELREKIIKFIETCCMMDFAILNESINFLIDIFIKCNEKIKSNIIKTIAKLYRVVMLTLFNELIDCAKSTILFQKFMEFCAHALLLAISDNTCIKIAVIKLCQAIILCGTDPPPKSNPLSFDLFHTKMLVNHHSVLNATVLRQFGVESLSTLKKMCIYPNLNYVSILHIMETARIIAICRPNLLFEIVAIFELLCRVLDRLKSTQLYTLNRLLKKQLFFCLRISRDRNTAHHIMNILQHALKISPQDINKIFNIDASMDPNIPPSSRKRKKTSSIDFNADTNLTPSWDSDEFSTSELSILKKCLKDESQCLEAAIQLNNKYFDRVLTPMLIADIIICGSLMLPDRIPHDFINLYSKHMQDMRTTDTRTDVIQMISHIFSQENIGYGVQRVHRFVAKFSKEKIKKTESKAELPQAVVSIAEPEPKLKNLDVVLETVKRILSMKPHYLSFSPYKQLYLSSITSIVLLNNDEITDYFVKHVCTNLDKNYELVLNFLFKCSIFSRENPKYIDLYCSIFNKILDLSKDKIKSNNINLFNIVCEAPDLPPDFLARLRSLSNVQETLNFGFKILVEMVKTYNTSFDWIGLLLEISLSDFKQSHNLAIGALINIYKEGDYVLRIDVICLISFIEISCRTFEIIIRFFQRVHEYDLDMLPIGNDLESFYSQIELLFHLLAYDHNHLNLFV</sequence>
<dbReference type="InterPro" id="IPR032460">
    <property type="entry name" value="Symplekin/Pta1_N"/>
</dbReference>
<dbReference type="PANTHER" id="PTHR15245">
    <property type="entry name" value="SYMPLEKIN-RELATED"/>
    <property type="match status" value="1"/>
</dbReference>
<dbReference type="PANTHER" id="PTHR15245:SF20">
    <property type="entry name" value="SYMPLEKIN"/>
    <property type="match status" value="1"/>
</dbReference>
<dbReference type="InterPro" id="IPR011989">
    <property type="entry name" value="ARM-like"/>
</dbReference>
<dbReference type="AlphaFoldDB" id="A0A6G3MDL7"/>
<organism evidence="5">
    <name type="scientific">Henneguya salminicola</name>
    <name type="common">Myxosporean</name>
    <dbReference type="NCBI Taxonomy" id="69463"/>
    <lineage>
        <taxon>Eukaryota</taxon>
        <taxon>Metazoa</taxon>
        <taxon>Cnidaria</taxon>
        <taxon>Myxozoa</taxon>
        <taxon>Myxosporea</taxon>
        <taxon>Bivalvulida</taxon>
        <taxon>Platysporina</taxon>
        <taxon>Myxobolidae</taxon>
        <taxon>Henneguya</taxon>
    </lineage>
</organism>
<dbReference type="GO" id="GO:0006397">
    <property type="term" value="P:mRNA processing"/>
    <property type="evidence" value="ECO:0007669"/>
    <property type="project" value="UniProtKB-KW"/>
</dbReference>
<evidence type="ECO:0000259" key="4">
    <source>
        <dbReference type="Pfam" id="PF11935"/>
    </source>
</evidence>
<accession>A0A6G3MDL7</accession>
<name>A0A6G3MDL7_HENSL</name>